<dbReference type="CDD" id="cd01335">
    <property type="entry name" value="Radical_SAM"/>
    <property type="match status" value="1"/>
</dbReference>
<dbReference type="Gene3D" id="3.20.20.70">
    <property type="entry name" value="Aldolase class I"/>
    <property type="match status" value="1"/>
</dbReference>
<dbReference type="InterPro" id="IPR013785">
    <property type="entry name" value="Aldolase_TIM"/>
</dbReference>
<keyword evidence="4" id="KW-0408">Iron</keyword>
<dbReference type="SFLD" id="SFLDG01095">
    <property type="entry name" value="Uncharacterised_Radical_SAM_Su"/>
    <property type="match status" value="1"/>
</dbReference>
<protein>
    <submittedName>
        <fullName evidence="7">Radical SAM domain-containing protein</fullName>
    </submittedName>
</protein>
<dbReference type="EMBL" id="JJMM01000004">
    <property type="protein sequence ID" value="KDR96310.1"/>
    <property type="molecule type" value="Genomic_DNA"/>
</dbReference>
<dbReference type="GO" id="GO:0046872">
    <property type="term" value="F:metal ion binding"/>
    <property type="evidence" value="ECO:0007669"/>
    <property type="project" value="UniProtKB-KW"/>
</dbReference>
<dbReference type="Pfam" id="PF04055">
    <property type="entry name" value="Radical_SAM"/>
    <property type="match status" value="1"/>
</dbReference>
<dbReference type="PANTHER" id="PTHR43409">
    <property type="entry name" value="ANAEROBIC MAGNESIUM-PROTOPORPHYRIN IX MONOMETHYL ESTER CYCLASE-RELATED"/>
    <property type="match status" value="1"/>
</dbReference>
<evidence type="ECO:0000256" key="5">
    <source>
        <dbReference type="ARBA" id="ARBA00023014"/>
    </source>
</evidence>
<evidence type="ECO:0000259" key="6">
    <source>
        <dbReference type="PROSITE" id="PS51918"/>
    </source>
</evidence>
<dbReference type="OrthoDB" id="9777636at2"/>
<dbReference type="eggNOG" id="COG1032">
    <property type="taxonomic scope" value="Bacteria"/>
</dbReference>
<dbReference type="PANTHER" id="PTHR43409:SF4">
    <property type="entry name" value="RADICAL SAM SUPERFAMILY PROTEIN"/>
    <property type="match status" value="1"/>
</dbReference>
<dbReference type="GO" id="GO:0051536">
    <property type="term" value="F:iron-sulfur cluster binding"/>
    <property type="evidence" value="ECO:0007669"/>
    <property type="project" value="UniProtKB-KW"/>
</dbReference>
<comment type="caution">
    <text evidence="7">The sequence shown here is derived from an EMBL/GenBank/DDBJ whole genome shotgun (WGS) entry which is preliminary data.</text>
</comment>
<comment type="cofactor">
    <cofactor evidence="1">
        <name>[4Fe-4S] cluster</name>
        <dbReference type="ChEBI" id="CHEBI:49883"/>
    </cofactor>
</comment>
<proteinExistence type="predicted"/>
<evidence type="ECO:0000256" key="4">
    <source>
        <dbReference type="ARBA" id="ARBA00023004"/>
    </source>
</evidence>
<dbReference type="Proteomes" id="UP000027946">
    <property type="component" value="Unassembled WGS sequence"/>
</dbReference>
<dbReference type="SFLD" id="SFLDS00029">
    <property type="entry name" value="Radical_SAM"/>
    <property type="match status" value="1"/>
</dbReference>
<feature type="domain" description="Radical SAM core" evidence="6">
    <location>
        <begin position="9"/>
        <end position="244"/>
    </location>
</feature>
<dbReference type="SMART" id="SM00729">
    <property type="entry name" value="Elp3"/>
    <property type="match status" value="1"/>
</dbReference>
<dbReference type="SFLD" id="SFLDG01082">
    <property type="entry name" value="B12-binding_domain_containing"/>
    <property type="match status" value="1"/>
</dbReference>
<dbReference type="InterPro" id="IPR058240">
    <property type="entry name" value="rSAM_sf"/>
</dbReference>
<dbReference type="STRING" id="1121324.CLIT_4c01470"/>
<sequence length="291" mass="33003">MKYEGVVYRPPSEFDSLIVQATIGCPHNRCIFCNMYSDRNFRIRPVSEIKEDLEEAMSEFGDCVKKIFFADGNTILMKTDELLDILRFCRDSFPNLKSVTMYGSAQYILLKSQDELNALKSAGLSRIHSGMESGDDEVLRLIDKGYTAEQMARAGRMVKSAGIELSVYFLCGVGGKKLSRQHALNSAKIINLINPDFIRLRTLMPFEGTRIYDMYKSGEFELLSPHEALFETRLLVEHLNVQGSQFLSDHVSNYENIKGVLPGDREKMLDDIDEALELDPSEFRSPEKGVL</sequence>
<keyword evidence="5" id="KW-0411">Iron-sulfur</keyword>
<gene>
    <name evidence="7" type="ORF">CLIT_4c01470</name>
</gene>
<evidence type="ECO:0000313" key="8">
    <source>
        <dbReference type="Proteomes" id="UP000027946"/>
    </source>
</evidence>
<dbReference type="SUPFAM" id="SSF102114">
    <property type="entry name" value="Radical SAM enzymes"/>
    <property type="match status" value="1"/>
</dbReference>
<dbReference type="InterPro" id="IPR051198">
    <property type="entry name" value="BchE-like"/>
</dbReference>
<dbReference type="RefSeq" id="WP_038262111.1">
    <property type="nucleotide sequence ID" value="NZ_FSRH01000013.1"/>
</dbReference>
<evidence type="ECO:0000256" key="1">
    <source>
        <dbReference type="ARBA" id="ARBA00001966"/>
    </source>
</evidence>
<evidence type="ECO:0000256" key="2">
    <source>
        <dbReference type="ARBA" id="ARBA00022691"/>
    </source>
</evidence>
<keyword evidence="3" id="KW-0479">Metal-binding</keyword>
<keyword evidence="8" id="KW-1185">Reference proteome</keyword>
<dbReference type="InterPro" id="IPR006638">
    <property type="entry name" value="Elp3/MiaA/NifB-like_rSAM"/>
</dbReference>
<accession>A0A069RJI3</accession>
<keyword evidence="2" id="KW-0949">S-adenosyl-L-methionine</keyword>
<organism evidence="7 8">
    <name type="scientific">Peptoclostridium litorale DSM 5388</name>
    <dbReference type="NCBI Taxonomy" id="1121324"/>
    <lineage>
        <taxon>Bacteria</taxon>
        <taxon>Bacillati</taxon>
        <taxon>Bacillota</taxon>
        <taxon>Clostridia</taxon>
        <taxon>Peptostreptococcales</taxon>
        <taxon>Peptoclostridiaceae</taxon>
        <taxon>Peptoclostridium</taxon>
    </lineage>
</organism>
<evidence type="ECO:0000313" key="7">
    <source>
        <dbReference type="EMBL" id="KDR96310.1"/>
    </source>
</evidence>
<evidence type="ECO:0000256" key="3">
    <source>
        <dbReference type="ARBA" id="ARBA00022723"/>
    </source>
</evidence>
<dbReference type="PROSITE" id="PS51918">
    <property type="entry name" value="RADICAL_SAM"/>
    <property type="match status" value="1"/>
</dbReference>
<dbReference type="GO" id="GO:0003824">
    <property type="term" value="F:catalytic activity"/>
    <property type="evidence" value="ECO:0007669"/>
    <property type="project" value="InterPro"/>
</dbReference>
<reference evidence="7 8" key="1">
    <citation type="submission" date="2014-03" db="EMBL/GenBank/DDBJ databases">
        <title>Genome sequence of Clostridium litorale W6, DSM 5388.</title>
        <authorList>
            <person name="Poehlein A."/>
            <person name="Jagirdar A."/>
            <person name="Khonsari B."/>
            <person name="Chibani C.M."/>
            <person name="Gutierrez Gutierrez D.A."/>
            <person name="Davydova E."/>
            <person name="Alghaithi H.S."/>
            <person name="Nair K.P."/>
            <person name="Dhamotharan K."/>
            <person name="Chandran L."/>
            <person name="G W."/>
            <person name="Daniel R."/>
        </authorList>
    </citation>
    <scope>NUCLEOTIDE SEQUENCE [LARGE SCALE GENOMIC DNA]</scope>
    <source>
        <strain evidence="7 8">W6</strain>
    </source>
</reference>
<dbReference type="AlphaFoldDB" id="A0A069RJI3"/>
<dbReference type="InterPro" id="IPR007197">
    <property type="entry name" value="rSAM"/>
</dbReference>
<name>A0A069RJI3_PEPLI</name>